<evidence type="ECO:0000256" key="6">
    <source>
        <dbReference type="ARBA" id="ARBA00022679"/>
    </source>
</evidence>
<dbReference type="EMBL" id="CP031043">
    <property type="protein sequence ID" value="QDZ23315.1"/>
    <property type="molecule type" value="Genomic_DNA"/>
</dbReference>
<sequence length="334" mass="34264">MRRRALEPKLDYTSAFAPSTVANLGPGFDLLGCAVEGRGDTVAAKPMEVSASSTNLEDRVLIERIEGDLGRLTLESKSNCAGIAAIETLRLMERECGPLAKGAGVSLDLEKGLPLGSGLGSSAASAAAAAMATNVLFGSPLPKAKLVEAGIVSEAAVSGYHADNIAPAVLGGFILVKSTEPLVLQQLDCPSDLWFVVVTPVFEAPTKKMRAVLPKEVSMQLHIENTGACGELLLGIVQGDIQSIGHGLNSDTIIEPTRAPLIPGFSAVKGAAIDAGALGCTISGAGPTAVAVVGSKEDGRAVLSAMKEAFKSEGSLEIQYADVVKLCKEGAKTV</sequence>
<dbReference type="InterPro" id="IPR006203">
    <property type="entry name" value="GHMP_knse_ATP-bd_CS"/>
</dbReference>
<dbReference type="PANTHER" id="PTHR20861:SF1">
    <property type="entry name" value="HOMOSERINE KINASE"/>
    <property type="match status" value="1"/>
</dbReference>
<keyword evidence="15" id="KW-1185">Reference proteome</keyword>
<evidence type="ECO:0000256" key="8">
    <source>
        <dbReference type="ARBA" id="ARBA00022741"/>
    </source>
</evidence>
<evidence type="ECO:0000256" key="10">
    <source>
        <dbReference type="ARBA" id="ARBA00022840"/>
    </source>
</evidence>
<dbReference type="STRING" id="1764295.A0A5B8MUH8"/>
<evidence type="ECO:0000256" key="7">
    <source>
        <dbReference type="ARBA" id="ARBA00022697"/>
    </source>
</evidence>
<dbReference type="GO" id="GO:0005524">
    <property type="term" value="F:ATP binding"/>
    <property type="evidence" value="ECO:0007669"/>
    <property type="project" value="UniProtKB-KW"/>
</dbReference>
<dbReference type="NCBIfam" id="NF002288">
    <property type="entry name" value="PRK01212.1-4"/>
    <property type="match status" value="1"/>
</dbReference>
<dbReference type="EC" id="2.7.1.39" evidence="3"/>
<dbReference type="SUPFAM" id="SSF54211">
    <property type="entry name" value="Ribosomal protein S5 domain 2-like"/>
    <property type="match status" value="1"/>
</dbReference>
<dbReference type="InterPro" id="IPR036554">
    <property type="entry name" value="GHMP_kinase_C_sf"/>
</dbReference>
<dbReference type="Pfam" id="PF00288">
    <property type="entry name" value="GHMP_kinases_N"/>
    <property type="match status" value="1"/>
</dbReference>
<dbReference type="SUPFAM" id="SSF55060">
    <property type="entry name" value="GHMP Kinase, C-terminal domain"/>
    <property type="match status" value="1"/>
</dbReference>
<comment type="pathway">
    <text evidence="1">Amino-acid biosynthesis; L-threonine biosynthesis; L-threonine from L-aspartate: step 4/5.</text>
</comment>
<evidence type="ECO:0000256" key="4">
    <source>
        <dbReference type="ARBA" id="ARBA00017858"/>
    </source>
</evidence>
<keyword evidence="5" id="KW-0028">Amino-acid biosynthesis</keyword>
<comment type="catalytic activity">
    <reaction evidence="11">
        <text>L-homoserine + ATP = O-phospho-L-homoserine + ADP + H(+)</text>
        <dbReference type="Rhea" id="RHEA:13985"/>
        <dbReference type="ChEBI" id="CHEBI:15378"/>
        <dbReference type="ChEBI" id="CHEBI:30616"/>
        <dbReference type="ChEBI" id="CHEBI:57476"/>
        <dbReference type="ChEBI" id="CHEBI:57590"/>
        <dbReference type="ChEBI" id="CHEBI:456216"/>
        <dbReference type="EC" id="2.7.1.39"/>
    </reaction>
    <physiologicalReaction direction="left-to-right" evidence="11">
        <dbReference type="Rhea" id="RHEA:13986"/>
    </physiologicalReaction>
</comment>
<dbReference type="GO" id="GO:0004413">
    <property type="term" value="F:homoserine kinase activity"/>
    <property type="evidence" value="ECO:0007669"/>
    <property type="project" value="UniProtKB-EC"/>
</dbReference>
<comment type="similarity">
    <text evidence="2">Belongs to the GHMP kinase family. Homoserine kinase subfamily.</text>
</comment>
<dbReference type="InterPro" id="IPR020568">
    <property type="entry name" value="Ribosomal_Su5_D2-typ_SF"/>
</dbReference>
<keyword evidence="10" id="KW-0067">ATP-binding</keyword>
<dbReference type="InterPro" id="IPR006204">
    <property type="entry name" value="GHMP_kinase_N_dom"/>
</dbReference>
<feature type="domain" description="GHMP kinase N-terminal" evidence="12">
    <location>
        <begin position="87"/>
        <end position="172"/>
    </location>
</feature>
<proteinExistence type="inferred from homology"/>
<protein>
    <recommendedName>
        <fullName evidence="4">Homoserine kinase</fullName>
        <ecNumber evidence="3">2.7.1.39</ecNumber>
    </recommendedName>
</protein>
<evidence type="ECO:0000256" key="9">
    <source>
        <dbReference type="ARBA" id="ARBA00022777"/>
    </source>
</evidence>
<dbReference type="UniPathway" id="UPA00050">
    <property type="reaction ID" value="UER00064"/>
</dbReference>
<accession>A0A5B8MUH8</accession>
<evidence type="ECO:0000259" key="13">
    <source>
        <dbReference type="Pfam" id="PF08544"/>
    </source>
</evidence>
<dbReference type="InterPro" id="IPR013750">
    <property type="entry name" value="GHMP_kinase_C_dom"/>
</dbReference>
<dbReference type="AlphaFoldDB" id="A0A5B8MUH8"/>
<dbReference type="Proteomes" id="UP000316726">
    <property type="component" value="Chromosome 10"/>
</dbReference>
<evidence type="ECO:0000259" key="12">
    <source>
        <dbReference type="Pfam" id="PF00288"/>
    </source>
</evidence>
<evidence type="ECO:0000313" key="15">
    <source>
        <dbReference type="Proteomes" id="UP000316726"/>
    </source>
</evidence>
<keyword evidence="6" id="KW-0808">Transferase</keyword>
<dbReference type="HAMAP" id="MF_00384">
    <property type="entry name" value="Homoser_kinase"/>
    <property type="match status" value="1"/>
</dbReference>
<organism evidence="14 15">
    <name type="scientific">Chloropicon primus</name>
    <dbReference type="NCBI Taxonomy" id="1764295"/>
    <lineage>
        <taxon>Eukaryota</taxon>
        <taxon>Viridiplantae</taxon>
        <taxon>Chlorophyta</taxon>
        <taxon>Chloropicophyceae</taxon>
        <taxon>Chloropicales</taxon>
        <taxon>Chloropicaceae</taxon>
        <taxon>Chloropicon</taxon>
    </lineage>
</organism>
<reference evidence="14 15" key="1">
    <citation type="submission" date="2018-07" db="EMBL/GenBank/DDBJ databases">
        <title>The complete nuclear genome of the prasinophyte Chloropicon primus (CCMP1205).</title>
        <authorList>
            <person name="Pombert J.-F."/>
            <person name="Otis C."/>
            <person name="Turmel M."/>
            <person name="Lemieux C."/>
        </authorList>
    </citation>
    <scope>NUCLEOTIDE SEQUENCE [LARGE SCALE GENOMIC DNA]</scope>
    <source>
        <strain evidence="14 15">CCMP1205</strain>
    </source>
</reference>
<feature type="domain" description="GHMP kinase C-terminal" evidence="13">
    <location>
        <begin position="236"/>
        <end position="311"/>
    </location>
</feature>
<dbReference type="PANTHER" id="PTHR20861">
    <property type="entry name" value="HOMOSERINE/4-DIPHOSPHOCYTIDYL-2-C-METHYL-D-ERYTHRITOL KINASE"/>
    <property type="match status" value="1"/>
</dbReference>
<evidence type="ECO:0000313" key="14">
    <source>
        <dbReference type="EMBL" id="QDZ23315.1"/>
    </source>
</evidence>
<dbReference type="Gene3D" id="3.30.70.890">
    <property type="entry name" value="GHMP kinase, C-terminal domain"/>
    <property type="match status" value="1"/>
</dbReference>
<keyword evidence="9 14" id="KW-0418">Kinase</keyword>
<dbReference type="OrthoDB" id="195231at2759"/>
<name>A0A5B8MUH8_9CHLO</name>
<keyword evidence="8" id="KW-0547">Nucleotide-binding</keyword>
<evidence type="ECO:0000256" key="11">
    <source>
        <dbReference type="ARBA" id="ARBA00049913"/>
    </source>
</evidence>
<dbReference type="InterPro" id="IPR014721">
    <property type="entry name" value="Ribsml_uS5_D2-typ_fold_subgr"/>
</dbReference>
<dbReference type="Gene3D" id="3.30.230.10">
    <property type="match status" value="1"/>
</dbReference>
<evidence type="ECO:0000256" key="2">
    <source>
        <dbReference type="ARBA" id="ARBA00007370"/>
    </source>
</evidence>
<evidence type="ECO:0000256" key="5">
    <source>
        <dbReference type="ARBA" id="ARBA00022605"/>
    </source>
</evidence>
<dbReference type="PIRSF" id="PIRSF000676">
    <property type="entry name" value="Homoser_kin"/>
    <property type="match status" value="1"/>
</dbReference>
<dbReference type="InterPro" id="IPR000870">
    <property type="entry name" value="Homoserine_kinase"/>
</dbReference>
<dbReference type="GO" id="GO:0009088">
    <property type="term" value="P:threonine biosynthetic process"/>
    <property type="evidence" value="ECO:0007669"/>
    <property type="project" value="UniProtKB-UniPathway"/>
</dbReference>
<gene>
    <name evidence="14" type="ORF">A3770_10p58330</name>
</gene>
<dbReference type="PROSITE" id="PS00627">
    <property type="entry name" value="GHMP_KINASES_ATP"/>
    <property type="match status" value="1"/>
</dbReference>
<dbReference type="NCBIfam" id="TIGR00191">
    <property type="entry name" value="thrB"/>
    <property type="match status" value="1"/>
</dbReference>
<keyword evidence="7" id="KW-0791">Threonine biosynthesis</keyword>
<evidence type="ECO:0000256" key="1">
    <source>
        <dbReference type="ARBA" id="ARBA00005015"/>
    </source>
</evidence>
<dbReference type="Pfam" id="PF08544">
    <property type="entry name" value="GHMP_kinases_C"/>
    <property type="match status" value="1"/>
</dbReference>
<dbReference type="PRINTS" id="PR00958">
    <property type="entry name" value="HOMSERKINASE"/>
</dbReference>
<evidence type="ECO:0000256" key="3">
    <source>
        <dbReference type="ARBA" id="ARBA00012078"/>
    </source>
</evidence>